<accession>A0A0L7QP39</accession>
<evidence type="ECO:0000313" key="3">
    <source>
        <dbReference type="Proteomes" id="UP000053825"/>
    </source>
</evidence>
<protein>
    <submittedName>
        <fullName evidence="2">Uncharacterized protein</fullName>
    </submittedName>
</protein>
<dbReference type="AlphaFoldDB" id="A0A0L7QP39"/>
<gene>
    <name evidence="2" type="ORF">WH47_08731</name>
</gene>
<sequence length="600" mass="67479">MDCCYPNRDGSSKTEKEFANISSPEMFDSDNDDDKKNNEPLAHEVPVIASPQKPSQADLIATSDNNLLGKINKLLSGVPPPPKFTICRTDCSELLLRIYENQHLFWTPCVLSNKQVQQDLNAESLEQQKENISTNNSYQRTKSTSRNLSTAFDACDPQYQSNISNNIDTIGLKNNTCSDNFRIEEIVPNNEKSIVNASASGTKVLNPEQVQETVTENKTKQVSFPSIQRQSLLYDTIDEKGATSLKWPEVYHHKFHGIHYNRNKAIEEFEGLTPKLCERYIGAETQSTCTVWFSKPAPSSAKKRNLLAKRNNGQSPGKRLSHLTRRRKVFSSANLQGLAVNNKKLVVLNIKKPTIKKGKSPRGKSPRGKSPRGKSPRGTPRSSTKKRIARRLILDGPSPLMSKIETSKRALFQSPPPLDRAGPSKLLTSGSNLQNIKRVLFTQNTKEEDSQGAQKVVLEESRKRKSEEELERPQCKWAKSLSFDCSHELHNNTGPSWDRHSSGNVIEKTKPSLAESRNELSDNHRKKLLWAVAEALRSKGIGMTHPQFKQYATNLARTIKKLMPDLDNKNIPRKPGSTSDRMLKLAKHHVLFVMDARPTD</sequence>
<dbReference type="OrthoDB" id="8192658at2759"/>
<name>A0A0L7QP39_9HYME</name>
<reference evidence="2 3" key="1">
    <citation type="submission" date="2015-07" db="EMBL/GenBank/DDBJ databases">
        <title>The genome of Habropoda laboriosa.</title>
        <authorList>
            <person name="Pan H."/>
            <person name="Kapheim K."/>
        </authorList>
    </citation>
    <scope>NUCLEOTIDE SEQUENCE [LARGE SCALE GENOMIC DNA]</scope>
    <source>
        <strain evidence="2">0110345459</strain>
    </source>
</reference>
<keyword evidence="3" id="KW-1185">Reference proteome</keyword>
<feature type="compositionally biased region" description="Basic residues" evidence="1">
    <location>
        <begin position="353"/>
        <end position="375"/>
    </location>
</feature>
<dbReference type="Proteomes" id="UP000053825">
    <property type="component" value="Unassembled WGS sequence"/>
</dbReference>
<organism evidence="2 3">
    <name type="scientific">Habropoda laboriosa</name>
    <dbReference type="NCBI Taxonomy" id="597456"/>
    <lineage>
        <taxon>Eukaryota</taxon>
        <taxon>Metazoa</taxon>
        <taxon>Ecdysozoa</taxon>
        <taxon>Arthropoda</taxon>
        <taxon>Hexapoda</taxon>
        <taxon>Insecta</taxon>
        <taxon>Pterygota</taxon>
        <taxon>Neoptera</taxon>
        <taxon>Endopterygota</taxon>
        <taxon>Hymenoptera</taxon>
        <taxon>Apocrita</taxon>
        <taxon>Aculeata</taxon>
        <taxon>Apoidea</taxon>
        <taxon>Anthophila</taxon>
        <taxon>Apidae</taxon>
        <taxon>Habropoda</taxon>
    </lineage>
</organism>
<proteinExistence type="predicted"/>
<feature type="region of interest" description="Disordered" evidence="1">
    <location>
        <begin position="350"/>
        <end position="429"/>
    </location>
</feature>
<evidence type="ECO:0000256" key="1">
    <source>
        <dbReference type="SAM" id="MobiDB-lite"/>
    </source>
</evidence>
<feature type="compositionally biased region" description="Basic and acidic residues" evidence="1">
    <location>
        <begin position="457"/>
        <end position="473"/>
    </location>
</feature>
<feature type="region of interest" description="Disordered" evidence="1">
    <location>
        <begin position="444"/>
        <end position="473"/>
    </location>
</feature>
<evidence type="ECO:0000313" key="2">
    <source>
        <dbReference type="EMBL" id="KOC60392.1"/>
    </source>
</evidence>
<dbReference type="EMBL" id="KQ414832">
    <property type="protein sequence ID" value="KOC60392.1"/>
    <property type="molecule type" value="Genomic_DNA"/>
</dbReference>
<feature type="region of interest" description="Disordered" evidence="1">
    <location>
        <begin position="300"/>
        <end position="325"/>
    </location>
</feature>
<feature type="region of interest" description="Disordered" evidence="1">
    <location>
        <begin position="1"/>
        <end position="40"/>
    </location>
</feature>